<keyword evidence="3" id="KW-1185">Reference proteome</keyword>
<feature type="compositionally biased region" description="Basic residues" evidence="1">
    <location>
        <begin position="1"/>
        <end position="14"/>
    </location>
</feature>
<gene>
    <name evidence="2" type="ORF">INT44_008894</name>
</gene>
<accession>A0A8H7Q207</accession>
<dbReference type="AlphaFoldDB" id="A0A8H7Q207"/>
<dbReference type="EMBL" id="JAEPRA010000006">
    <property type="protein sequence ID" value="KAG2183883.1"/>
    <property type="molecule type" value="Genomic_DNA"/>
</dbReference>
<evidence type="ECO:0000313" key="2">
    <source>
        <dbReference type="EMBL" id="KAG2183883.1"/>
    </source>
</evidence>
<dbReference type="Proteomes" id="UP000612746">
    <property type="component" value="Unassembled WGS sequence"/>
</dbReference>
<evidence type="ECO:0000256" key="1">
    <source>
        <dbReference type="SAM" id="MobiDB-lite"/>
    </source>
</evidence>
<feature type="region of interest" description="Disordered" evidence="1">
    <location>
        <begin position="248"/>
        <end position="360"/>
    </location>
</feature>
<evidence type="ECO:0000313" key="3">
    <source>
        <dbReference type="Proteomes" id="UP000612746"/>
    </source>
</evidence>
<proteinExistence type="predicted"/>
<comment type="caution">
    <text evidence="2">The sequence shown here is derived from an EMBL/GenBank/DDBJ whole genome shotgun (WGS) entry which is preliminary data.</text>
</comment>
<dbReference type="OrthoDB" id="2423175at2759"/>
<feature type="compositionally biased region" description="Basic and acidic residues" evidence="1">
    <location>
        <begin position="335"/>
        <end position="349"/>
    </location>
</feature>
<sequence length="658" mass="77606">MEHSLSSKHRKRRDKEKERFTESSYENAEEYRADTYQNAMKRIPTPSSHYDSYGDSLHMTTGSKVTRASSRNGDLCRSCSRPHSRNDVVPLEKTCYDNQDGFSNTPIMLPKKSTPKMDSIQNKNPNEFIQKKRVRFQLNPSKSTPNFRQKPEKNSHSVSELKYYGLQKDSQAFHSRKADRIPFGYETYIEPLVDKPYLYIHEDDVHSPDNSFSKKKEDSLSTRRYKSMYRDLHNLDLDCQDTNDLFGSDTTSDSDKDDEINNKDTFFQPRTTKDYPPQQSRDSRRTDIIKVCDIPSRLPRPVTKNVESARPQSDVDEHQYKPKSLYSTSQRGRTFKNDDTSGILKEYRPNSHRSNSSSRAYHELSNENNHGRTIWQQREDNRANIMSHMRSEEIMSSESSEDDENFYNQRQNKTKTKTKIHRERIAPDNVTKNIERYVPDLNQFESSDDEYNMGYEEHTLTSHPSQSQIMDYVGTTVRNKKDDRNMKNKNWAPTPKEGYYNSRRWKDEVNIRDGDLENDFRDLSIQMHPYPVKRYKEPDREQARHRTTHIERSGKITRMLKAKKDLGEYEQPGDLNQYIEPQRERISNGARIEDHNHLKLTKYDMIALKQAEETHRMFMEVWLPSRASSRSYSKLKRSIWDTPAHLLVLKQTHAQNIQ</sequence>
<reference evidence="2" key="1">
    <citation type="submission" date="2020-12" db="EMBL/GenBank/DDBJ databases">
        <title>Metabolic potential, ecology and presence of endohyphal bacteria is reflected in genomic diversity of Mucoromycotina.</title>
        <authorList>
            <person name="Muszewska A."/>
            <person name="Okrasinska A."/>
            <person name="Steczkiewicz K."/>
            <person name="Drgas O."/>
            <person name="Orlowska M."/>
            <person name="Perlinska-Lenart U."/>
            <person name="Aleksandrzak-Piekarczyk T."/>
            <person name="Szatraj K."/>
            <person name="Zielenkiewicz U."/>
            <person name="Pilsyk S."/>
            <person name="Malc E."/>
            <person name="Mieczkowski P."/>
            <person name="Kruszewska J.S."/>
            <person name="Biernat P."/>
            <person name="Pawlowska J."/>
        </authorList>
    </citation>
    <scope>NUCLEOTIDE SEQUENCE</scope>
    <source>
        <strain evidence="2">WA0000051536</strain>
    </source>
</reference>
<protein>
    <submittedName>
        <fullName evidence="2">Uncharacterized protein</fullName>
    </submittedName>
</protein>
<organism evidence="2 3">
    <name type="scientific">Umbelopsis vinacea</name>
    <dbReference type="NCBI Taxonomy" id="44442"/>
    <lineage>
        <taxon>Eukaryota</taxon>
        <taxon>Fungi</taxon>
        <taxon>Fungi incertae sedis</taxon>
        <taxon>Mucoromycota</taxon>
        <taxon>Mucoromycotina</taxon>
        <taxon>Umbelopsidomycetes</taxon>
        <taxon>Umbelopsidales</taxon>
        <taxon>Umbelopsidaceae</taxon>
        <taxon>Umbelopsis</taxon>
    </lineage>
</organism>
<feature type="compositionally biased region" description="Basic and acidic residues" evidence="1">
    <location>
        <begin position="281"/>
        <end position="290"/>
    </location>
</feature>
<name>A0A8H7Q207_9FUNG</name>
<feature type="region of interest" description="Disordered" evidence="1">
    <location>
        <begin position="1"/>
        <end position="31"/>
    </location>
</feature>